<evidence type="ECO:0000256" key="3">
    <source>
        <dbReference type="ARBA" id="ARBA00022617"/>
    </source>
</evidence>
<dbReference type="CDD" id="cd11065">
    <property type="entry name" value="CYP64-like"/>
    <property type="match status" value="1"/>
</dbReference>
<keyword evidence="11" id="KW-1185">Reference proteome</keyword>
<evidence type="ECO:0000256" key="7">
    <source>
        <dbReference type="ARBA" id="ARBA00023033"/>
    </source>
</evidence>
<evidence type="ECO:0000256" key="8">
    <source>
        <dbReference type="PIRSR" id="PIRSR602401-1"/>
    </source>
</evidence>
<dbReference type="GO" id="GO:0004497">
    <property type="term" value="F:monooxygenase activity"/>
    <property type="evidence" value="ECO:0007669"/>
    <property type="project" value="UniProtKB-KW"/>
</dbReference>
<comment type="caution">
    <text evidence="10">The sequence shown here is derived from an EMBL/GenBank/DDBJ whole genome shotgun (WGS) entry which is preliminary data.</text>
</comment>
<name>A0AAD9HVM8_9PEZI</name>
<evidence type="ECO:0000256" key="9">
    <source>
        <dbReference type="RuleBase" id="RU000461"/>
    </source>
</evidence>
<dbReference type="InterPro" id="IPR001128">
    <property type="entry name" value="Cyt_P450"/>
</dbReference>
<dbReference type="AlphaFoldDB" id="A0AAD9HVM8"/>
<dbReference type="Proteomes" id="UP001232148">
    <property type="component" value="Unassembled WGS sequence"/>
</dbReference>
<comment type="cofactor">
    <cofactor evidence="1 8">
        <name>heme</name>
        <dbReference type="ChEBI" id="CHEBI:30413"/>
    </cofactor>
</comment>
<sequence>MQVTSLLTSFVGLLVVTYLLEKVFNRLKNGRRPPLPPGPRGLPVVGNVRDLPGFDEYEAFHWLKHKEKYGPISSITAMGTTTVILNDLDIASELLEKRSVKHSSRPLQVFAGQMVGAENLVSMVPYGDRFRVQRKKMGRIIGSKTSAAQYNKLQEAEVGHLLLHMLQEPDQYFKHIKREAGSLILKMIYGYTVEQFKEDPLVDLIDETNERLIVAFVPGNFLVDIFPLLRYIPSWVPGAGFQKIAKELRTMFFGTLDKPYAFVEHQIAQGKDNESFVSHLLEDSDSSPETVHNNKYSAAALFGGGADTTVSSVATFLLAMMVSPEAQKKAQEEIDRVVGQNRLPSLGDRENLPYVDAVAKEVMRWNPVAPMGLPHASTEDDVVEGYFVPKGSMLLANIWHFAHDPERYPDPMEFKPERFLGSEPQTDPSKYVFGFGRRICPGRYLGANSIFLNIVQLLSVYDITKPVRDGVVVEPEVRFLPGIVSRPVPFSVSIKPRSPQHEELIRAIEETHPWQESDAKTVQQVAP</sequence>
<dbReference type="PROSITE" id="PS00086">
    <property type="entry name" value="CYTOCHROME_P450"/>
    <property type="match status" value="1"/>
</dbReference>
<evidence type="ECO:0000256" key="5">
    <source>
        <dbReference type="ARBA" id="ARBA00023002"/>
    </source>
</evidence>
<dbReference type="Gene3D" id="1.10.630.10">
    <property type="entry name" value="Cytochrome P450"/>
    <property type="match status" value="1"/>
</dbReference>
<reference evidence="10" key="1">
    <citation type="submission" date="2021-06" db="EMBL/GenBank/DDBJ databases">
        <title>Comparative genomics, transcriptomics and evolutionary studies reveal genomic signatures of adaptation to plant cell wall in hemibiotrophic fungi.</title>
        <authorList>
            <consortium name="DOE Joint Genome Institute"/>
            <person name="Baroncelli R."/>
            <person name="Diaz J.F."/>
            <person name="Benocci T."/>
            <person name="Peng M."/>
            <person name="Battaglia E."/>
            <person name="Haridas S."/>
            <person name="Andreopoulos W."/>
            <person name="Labutti K."/>
            <person name="Pangilinan J."/>
            <person name="Floch G.L."/>
            <person name="Makela M.R."/>
            <person name="Henrissat B."/>
            <person name="Grigoriev I.V."/>
            <person name="Crouch J.A."/>
            <person name="De Vries R.P."/>
            <person name="Sukno S.A."/>
            <person name="Thon M.R."/>
        </authorList>
    </citation>
    <scope>NUCLEOTIDE SEQUENCE</scope>
    <source>
        <strain evidence="10">MAFF235873</strain>
    </source>
</reference>
<dbReference type="PRINTS" id="PR00463">
    <property type="entry name" value="EP450I"/>
</dbReference>
<dbReference type="SUPFAM" id="SSF48264">
    <property type="entry name" value="Cytochrome P450"/>
    <property type="match status" value="1"/>
</dbReference>
<dbReference type="InterPro" id="IPR050364">
    <property type="entry name" value="Cytochrome_P450_fung"/>
</dbReference>
<dbReference type="PANTHER" id="PTHR46300">
    <property type="entry name" value="P450, PUTATIVE (EUROFUNG)-RELATED-RELATED"/>
    <property type="match status" value="1"/>
</dbReference>
<proteinExistence type="inferred from homology"/>
<evidence type="ECO:0000256" key="6">
    <source>
        <dbReference type="ARBA" id="ARBA00023004"/>
    </source>
</evidence>
<evidence type="ECO:0000313" key="11">
    <source>
        <dbReference type="Proteomes" id="UP001232148"/>
    </source>
</evidence>
<keyword evidence="4 8" id="KW-0479">Metal-binding</keyword>
<dbReference type="InterPro" id="IPR017972">
    <property type="entry name" value="Cyt_P450_CS"/>
</dbReference>
<dbReference type="PANTHER" id="PTHR46300:SF7">
    <property type="entry name" value="P450, PUTATIVE (EUROFUNG)-RELATED"/>
    <property type="match status" value="1"/>
</dbReference>
<keyword evidence="6 8" id="KW-0408">Iron</keyword>
<keyword evidence="5 9" id="KW-0560">Oxidoreductase</keyword>
<dbReference type="InterPro" id="IPR036396">
    <property type="entry name" value="Cyt_P450_sf"/>
</dbReference>
<comment type="similarity">
    <text evidence="2 9">Belongs to the cytochrome P450 family.</text>
</comment>
<dbReference type="Pfam" id="PF00067">
    <property type="entry name" value="p450"/>
    <property type="match status" value="1"/>
</dbReference>
<evidence type="ECO:0000313" key="10">
    <source>
        <dbReference type="EMBL" id="KAK2035181.1"/>
    </source>
</evidence>
<organism evidence="10 11">
    <name type="scientific">Colletotrichum zoysiae</name>
    <dbReference type="NCBI Taxonomy" id="1216348"/>
    <lineage>
        <taxon>Eukaryota</taxon>
        <taxon>Fungi</taxon>
        <taxon>Dikarya</taxon>
        <taxon>Ascomycota</taxon>
        <taxon>Pezizomycotina</taxon>
        <taxon>Sordariomycetes</taxon>
        <taxon>Hypocreomycetidae</taxon>
        <taxon>Glomerellales</taxon>
        <taxon>Glomerellaceae</taxon>
        <taxon>Colletotrichum</taxon>
        <taxon>Colletotrichum graminicola species complex</taxon>
    </lineage>
</organism>
<evidence type="ECO:0000256" key="1">
    <source>
        <dbReference type="ARBA" id="ARBA00001971"/>
    </source>
</evidence>
<evidence type="ECO:0000256" key="4">
    <source>
        <dbReference type="ARBA" id="ARBA00022723"/>
    </source>
</evidence>
<dbReference type="PRINTS" id="PR00385">
    <property type="entry name" value="P450"/>
</dbReference>
<gene>
    <name evidence="10" type="ORF">LX32DRAFT_659486</name>
</gene>
<dbReference type="GO" id="GO:0005506">
    <property type="term" value="F:iron ion binding"/>
    <property type="evidence" value="ECO:0007669"/>
    <property type="project" value="InterPro"/>
</dbReference>
<keyword evidence="3 8" id="KW-0349">Heme</keyword>
<dbReference type="EMBL" id="MU842810">
    <property type="protein sequence ID" value="KAK2035181.1"/>
    <property type="molecule type" value="Genomic_DNA"/>
</dbReference>
<accession>A0AAD9HVM8</accession>
<dbReference type="InterPro" id="IPR002401">
    <property type="entry name" value="Cyt_P450_E_grp-I"/>
</dbReference>
<dbReference type="GO" id="GO:0020037">
    <property type="term" value="F:heme binding"/>
    <property type="evidence" value="ECO:0007669"/>
    <property type="project" value="InterPro"/>
</dbReference>
<keyword evidence="7 9" id="KW-0503">Monooxygenase</keyword>
<protein>
    <submittedName>
        <fullName evidence="10">Cytochrome P450</fullName>
    </submittedName>
</protein>
<dbReference type="GO" id="GO:0016705">
    <property type="term" value="F:oxidoreductase activity, acting on paired donors, with incorporation or reduction of molecular oxygen"/>
    <property type="evidence" value="ECO:0007669"/>
    <property type="project" value="InterPro"/>
</dbReference>
<feature type="binding site" description="axial binding residue" evidence="8">
    <location>
        <position position="440"/>
    </location>
    <ligand>
        <name>heme</name>
        <dbReference type="ChEBI" id="CHEBI:30413"/>
    </ligand>
    <ligandPart>
        <name>Fe</name>
        <dbReference type="ChEBI" id="CHEBI:18248"/>
    </ligandPart>
</feature>
<evidence type="ECO:0000256" key="2">
    <source>
        <dbReference type="ARBA" id="ARBA00010617"/>
    </source>
</evidence>